<keyword evidence="5" id="KW-0560">Oxidoreductase</keyword>
<dbReference type="PANTHER" id="PTHR46030:SF1">
    <property type="entry name" value="ALPHA-KETOGLUTARATE-DEPENDENT DIOXYGENASE ALKB HOMOLOG 6"/>
    <property type="match status" value="1"/>
</dbReference>
<dbReference type="InterPro" id="IPR037151">
    <property type="entry name" value="AlkB-like_sf"/>
</dbReference>
<comment type="subcellular location">
    <subcellularLocation>
        <location evidence="1">Nucleus</location>
    </subcellularLocation>
</comment>
<keyword evidence="3" id="KW-0479">Metal-binding</keyword>
<comment type="similarity">
    <text evidence="2">Belongs to the alkB family.</text>
</comment>
<evidence type="ECO:0000256" key="4">
    <source>
        <dbReference type="ARBA" id="ARBA00022964"/>
    </source>
</evidence>
<feature type="compositionally biased region" description="Low complexity" evidence="8">
    <location>
        <begin position="151"/>
        <end position="161"/>
    </location>
</feature>
<feature type="region of interest" description="Disordered" evidence="8">
    <location>
        <begin position="173"/>
        <end position="192"/>
    </location>
</feature>
<dbReference type="Gene3D" id="2.60.120.590">
    <property type="entry name" value="Alpha-ketoglutarate-dependent dioxygenase AlkB-like"/>
    <property type="match status" value="1"/>
</dbReference>
<name>A0A1Y1IH77_KLENI</name>
<proteinExistence type="inferred from homology"/>
<keyword evidence="11" id="KW-1185">Reference proteome</keyword>
<dbReference type="Pfam" id="PF13532">
    <property type="entry name" value="2OG-FeII_Oxy_2"/>
    <property type="match status" value="1"/>
</dbReference>
<feature type="compositionally biased region" description="Polar residues" evidence="8">
    <location>
        <begin position="140"/>
        <end position="150"/>
    </location>
</feature>
<evidence type="ECO:0000256" key="8">
    <source>
        <dbReference type="SAM" id="MobiDB-lite"/>
    </source>
</evidence>
<keyword evidence="7" id="KW-0539">Nucleus</keyword>
<dbReference type="GO" id="GO:0005634">
    <property type="term" value="C:nucleus"/>
    <property type="evidence" value="ECO:0000318"/>
    <property type="project" value="GO_Central"/>
</dbReference>
<evidence type="ECO:0000313" key="11">
    <source>
        <dbReference type="Proteomes" id="UP000054558"/>
    </source>
</evidence>
<feature type="region of interest" description="Disordered" evidence="8">
    <location>
        <begin position="126"/>
        <end position="168"/>
    </location>
</feature>
<dbReference type="AlphaFoldDB" id="A0A1Y1IH77"/>
<sequence>MENFKVGELPSVYYIPDFVTAEQERKLIDQIHAAPRTKWRELKGRRLQYWGGMVHEKGMIPEPVPKWLEGVLTGIAAKTDMFPSPLNHVLINEYLPGQGIMPHQDGPMYYPVVAILSLGSPAVMRFTPRKSSSPHHPDDSQATTEPGTNLSSAVDSPSHSSSQEHTAANALASEASGLSGHSDSSAAAQASCQETGQTANVMQNGTADSGKSVFSKFEDQLGFTGARKPSHCSVVLMPRSLLIFKDEAYTDHLHGIDESMEHEIDETVVNLPALEIPGFLDVEQRSFLPSLGGESLPQTVPRLGPRLSLTCRHVLKVRKAMFRIR</sequence>
<accession>A0A1Y1IH77</accession>
<dbReference type="Proteomes" id="UP000054558">
    <property type="component" value="Unassembled WGS sequence"/>
</dbReference>
<gene>
    <name evidence="10" type="ORF">KFL_006150020</name>
</gene>
<dbReference type="OrthoDB" id="412814at2759"/>
<dbReference type="SUPFAM" id="SSF51197">
    <property type="entry name" value="Clavaminate synthase-like"/>
    <property type="match status" value="1"/>
</dbReference>
<reference evidence="10 11" key="1">
    <citation type="journal article" date="2014" name="Nat. Commun.">
        <title>Klebsormidium flaccidum genome reveals primary factors for plant terrestrial adaptation.</title>
        <authorList>
            <person name="Hori K."/>
            <person name="Maruyama F."/>
            <person name="Fujisawa T."/>
            <person name="Togashi T."/>
            <person name="Yamamoto N."/>
            <person name="Seo M."/>
            <person name="Sato S."/>
            <person name="Yamada T."/>
            <person name="Mori H."/>
            <person name="Tajima N."/>
            <person name="Moriyama T."/>
            <person name="Ikeuchi M."/>
            <person name="Watanabe M."/>
            <person name="Wada H."/>
            <person name="Kobayashi K."/>
            <person name="Saito M."/>
            <person name="Masuda T."/>
            <person name="Sasaki-Sekimoto Y."/>
            <person name="Mashiguchi K."/>
            <person name="Awai K."/>
            <person name="Shimojima M."/>
            <person name="Masuda S."/>
            <person name="Iwai M."/>
            <person name="Nobusawa T."/>
            <person name="Narise T."/>
            <person name="Kondo S."/>
            <person name="Saito H."/>
            <person name="Sato R."/>
            <person name="Murakawa M."/>
            <person name="Ihara Y."/>
            <person name="Oshima-Yamada Y."/>
            <person name="Ohtaka K."/>
            <person name="Satoh M."/>
            <person name="Sonobe K."/>
            <person name="Ishii M."/>
            <person name="Ohtani R."/>
            <person name="Kanamori-Sato M."/>
            <person name="Honoki R."/>
            <person name="Miyazaki D."/>
            <person name="Mochizuki H."/>
            <person name="Umetsu J."/>
            <person name="Higashi K."/>
            <person name="Shibata D."/>
            <person name="Kamiya Y."/>
            <person name="Sato N."/>
            <person name="Nakamura Y."/>
            <person name="Tabata S."/>
            <person name="Ida S."/>
            <person name="Kurokawa K."/>
            <person name="Ohta H."/>
        </authorList>
    </citation>
    <scope>NUCLEOTIDE SEQUENCE [LARGE SCALE GENOMIC DNA]</scope>
    <source>
        <strain evidence="10 11">NIES-2285</strain>
    </source>
</reference>
<evidence type="ECO:0000259" key="9">
    <source>
        <dbReference type="PROSITE" id="PS51471"/>
    </source>
</evidence>
<evidence type="ECO:0000256" key="3">
    <source>
        <dbReference type="ARBA" id="ARBA00022723"/>
    </source>
</evidence>
<dbReference type="InterPro" id="IPR032862">
    <property type="entry name" value="ALKBH6"/>
</dbReference>
<evidence type="ECO:0000313" key="10">
    <source>
        <dbReference type="EMBL" id="GAQ90220.1"/>
    </source>
</evidence>
<organism evidence="10 11">
    <name type="scientific">Klebsormidium nitens</name>
    <name type="common">Green alga</name>
    <name type="synonym">Ulothrix nitens</name>
    <dbReference type="NCBI Taxonomy" id="105231"/>
    <lineage>
        <taxon>Eukaryota</taxon>
        <taxon>Viridiplantae</taxon>
        <taxon>Streptophyta</taxon>
        <taxon>Klebsormidiophyceae</taxon>
        <taxon>Klebsormidiales</taxon>
        <taxon>Klebsormidiaceae</taxon>
        <taxon>Klebsormidium</taxon>
    </lineage>
</organism>
<evidence type="ECO:0000256" key="1">
    <source>
        <dbReference type="ARBA" id="ARBA00004123"/>
    </source>
</evidence>
<keyword evidence="4" id="KW-0223">Dioxygenase</keyword>
<evidence type="ECO:0000256" key="7">
    <source>
        <dbReference type="ARBA" id="ARBA00023242"/>
    </source>
</evidence>
<dbReference type="InterPro" id="IPR027450">
    <property type="entry name" value="AlkB-like"/>
</dbReference>
<dbReference type="STRING" id="105231.A0A1Y1IH77"/>
<dbReference type="InterPro" id="IPR005123">
    <property type="entry name" value="Oxoglu/Fe-dep_dioxygenase_dom"/>
</dbReference>
<dbReference type="OMA" id="KSPKTKW"/>
<protein>
    <submittedName>
        <fullName evidence="10">Oxidoreductase</fullName>
    </submittedName>
</protein>
<feature type="domain" description="Fe2OG dioxygenase" evidence="9">
    <location>
        <begin position="85"/>
        <end position="315"/>
    </location>
</feature>
<evidence type="ECO:0000256" key="2">
    <source>
        <dbReference type="ARBA" id="ARBA00007879"/>
    </source>
</evidence>
<dbReference type="GO" id="GO:0046872">
    <property type="term" value="F:metal ion binding"/>
    <property type="evidence" value="ECO:0007669"/>
    <property type="project" value="UniProtKB-KW"/>
</dbReference>
<keyword evidence="6" id="KW-0408">Iron</keyword>
<dbReference type="PROSITE" id="PS51471">
    <property type="entry name" value="FE2OG_OXY"/>
    <property type="match status" value="1"/>
</dbReference>
<feature type="compositionally biased region" description="Low complexity" evidence="8">
    <location>
        <begin position="182"/>
        <end position="191"/>
    </location>
</feature>
<evidence type="ECO:0000256" key="6">
    <source>
        <dbReference type="ARBA" id="ARBA00023004"/>
    </source>
</evidence>
<dbReference type="PANTHER" id="PTHR46030">
    <property type="entry name" value="ALPHA-KETOGLUTARATE-DEPENDENT DIOXYGENASE ALKB HOMOLOG 6"/>
    <property type="match status" value="1"/>
</dbReference>
<dbReference type="GO" id="GO:0051213">
    <property type="term" value="F:dioxygenase activity"/>
    <property type="evidence" value="ECO:0007669"/>
    <property type="project" value="UniProtKB-KW"/>
</dbReference>
<evidence type="ECO:0000256" key="5">
    <source>
        <dbReference type="ARBA" id="ARBA00023002"/>
    </source>
</evidence>
<dbReference type="EMBL" id="DF237564">
    <property type="protein sequence ID" value="GAQ90220.1"/>
    <property type="molecule type" value="Genomic_DNA"/>
</dbReference>